<dbReference type="InterPro" id="IPR011642">
    <property type="entry name" value="Gate_dom"/>
</dbReference>
<reference evidence="3 4" key="1">
    <citation type="submission" date="2015-01" db="EMBL/GenBank/DDBJ databases">
        <title>Genome sequencing of Jeotgalibacillus soli.</title>
        <authorList>
            <person name="Goh K.M."/>
            <person name="Chan K.-G."/>
            <person name="Yaakop A.S."/>
            <person name="Ee R."/>
            <person name="Gan H.M."/>
            <person name="Chan C.S."/>
        </authorList>
    </citation>
    <scope>NUCLEOTIDE SEQUENCE [LARGE SCALE GENOMIC DNA]</scope>
    <source>
        <strain evidence="3 4">P9</strain>
    </source>
</reference>
<protein>
    <submittedName>
        <fullName evidence="3">Spore maturation protein</fullName>
    </submittedName>
</protein>
<feature type="transmembrane region" description="Helical" evidence="1">
    <location>
        <begin position="29"/>
        <end position="46"/>
    </location>
</feature>
<evidence type="ECO:0000313" key="3">
    <source>
        <dbReference type="EMBL" id="KIL44246.1"/>
    </source>
</evidence>
<accession>A0A0C2VIB8</accession>
<dbReference type="Proteomes" id="UP000031938">
    <property type="component" value="Unassembled WGS sequence"/>
</dbReference>
<evidence type="ECO:0000259" key="2">
    <source>
        <dbReference type="Pfam" id="PF07670"/>
    </source>
</evidence>
<gene>
    <name evidence="3" type="ORF">KP78_32100</name>
</gene>
<sequence length="189" mass="20736">MILFGIVYSIFNGTIDDVNTAMFEASTQAVQLIIGFIAIFTFWLGMMEIAKRAGLLDQLTRLTRPLLRKIFPDLSPSDPALGFIMSNLTANFFGLGNAATPFGLKAMSALQEQNPNKNSPSRSMVTFLCLNTAALTLFPTTVISLRMSHGALDAMDIVIPAFLATCGSCITALLLDRLFWSFSKRRKKV</sequence>
<dbReference type="Pfam" id="PF07670">
    <property type="entry name" value="Gate"/>
    <property type="match status" value="1"/>
</dbReference>
<name>A0A0C2VIB8_9BACL</name>
<keyword evidence="1" id="KW-1133">Transmembrane helix</keyword>
<keyword evidence="1" id="KW-0812">Transmembrane</keyword>
<keyword evidence="1" id="KW-0472">Membrane</keyword>
<dbReference type="EMBL" id="JXRP01000019">
    <property type="protein sequence ID" value="KIL44246.1"/>
    <property type="molecule type" value="Genomic_DNA"/>
</dbReference>
<dbReference type="PATRIC" id="fig|889306.3.peg.3224"/>
<dbReference type="STRING" id="889306.KP78_32100"/>
<feature type="transmembrane region" description="Helical" evidence="1">
    <location>
        <begin position="125"/>
        <end position="145"/>
    </location>
</feature>
<comment type="caution">
    <text evidence="3">The sequence shown here is derived from an EMBL/GenBank/DDBJ whole genome shotgun (WGS) entry which is preliminary data.</text>
</comment>
<feature type="transmembrane region" description="Helical" evidence="1">
    <location>
        <begin position="157"/>
        <end position="180"/>
    </location>
</feature>
<feature type="domain" description="Nucleoside transporter/FeoB GTPase Gate" evidence="2">
    <location>
        <begin position="34"/>
        <end position="144"/>
    </location>
</feature>
<evidence type="ECO:0000313" key="4">
    <source>
        <dbReference type="Proteomes" id="UP000031938"/>
    </source>
</evidence>
<proteinExistence type="predicted"/>
<evidence type="ECO:0000256" key="1">
    <source>
        <dbReference type="SAM" id="Phobius"/>
    </source>
</evidence>
<dbReference type="AlphaFoldDB" id="A0A0C2VIB8"/>
<organism evidence="3 4">
    <name type="scientific">Jeotgalibacillus soli</name>
    <dbReference type="NCBI Taxonomy" id="889306"/>
    <lineage>
        <taxon>Bacteria</taxon>
        <taxon>Bacillati</taxon>
        <taxon>Bacillota</taxon>
        <taxon>Bacilli</taxon>
        <taxon>Bacillales</taxon>
        <taxon>Caryophanaceae</taxon>
        <taxon>Jeotgalibacillus</taxon>
    </lineage>
</organism>
<keyword evidence="4" id="KW-1185">Reference proteome</keyword>